<dbReference type="InterPro" id="IPR043519">
    <property type="entry name" value="NT_sf"/>
</dbReference>
<dbReference type="PANTHER" id="PTHR47837">
    <property type="entry name" value="GTP PYROPHOSPHOKINASE YJBM"/>
    <property type="match status" value="1"/>
</dbReference>
<proteinExistence type="predicted"/>
<evidence type="ECO:0000256" key="1">
    <source>
        <dbReference type="ARBA" id="ARBA00004976"/>
    </source>
</evidence>
<comment type="pathway">
    <text evidence="1">Purine metabolism; ppGpp biosynthesis; ppGpp from GTP: step 1/2.</text>
</comment>
<dbReference type="Pfam" id="PF04607">
    <property type="entry name" value="RelA_SpoT"/>
    <property type="match status" value="1"/>
</dbReference>
<name>A0A929MR19_ABIDE</name>
<reference evidence="3" key="1">
    <citation type="submission" date="2020-04" db="EMBL/GenBank/DDBJ databases">
        <title>Deep metagenomics examines the oral microbiome during advanced dental caries in children, revealing novel taxa and co-occurrences with host molecules.</title>
        <authorList>
            <person name="Baker J.L."/>
            <person name="Morton J.T."/>
            <person name="Dinis M."/>
            <person name="Alvarez R."/>
            <person name="Tran N.C."/>
            <person name="Knight R."/>
            <person name="Edlund A."/>
        </authorList>
    </citation>
    <scope>NUCLEOTIDE SEQUENCE</scope>
    <source>
        <strain evidence="3">JCVI_23_bin.16</strain>
    </source>
</reference>
<dbReference type="InterPro" id="IPR007685">
    <property type="entry name" value="RelA_SpoT"/>
</dbReference>
<protein>
    <submittedName>
        <fullName evidence="3">GTP pyrophosphokinase family protein</fullName>
    </submittedName>
</protein>
<accession>A0A929MR19</accession>
<dbReference type="Proteomes" id="UP000757900">
    <property type="component" value="Unassembled WGS sequence"/>
</dbReference>
<evidence type="ECO:0000313" key="3">
    <source>
        <dbReference type="EMBL" id="MBF0934720.1"/>
    </source>
</evidence>
<dbReference type="PANTHER" id="PTHR47837:SF1">
    <property type="entry name" value="GTP PYROPHOSPHOKINASE YJBM"/>
    <property type="match status" value="1"/>
</dbReference>
<dbReference type="AlphaFoldDB" id="A0A929MR19"/>
<sequence>MSHQKIYGAYGTYLVPIMQDLIRKLEDYNKENKAASGFKLYEHLIYRVKAEDSMRDKCLRKGLEQTPQSALKLIRDAIGVRIVTGFVEDIYHLVDRLRQEAGYKVVEEKDYISQVKPNGYRSYHVILEVETDYPDCQGQTPGRYYIEVQLRTIAMDSWASLEHQMKYKHDIANPERISRELKRCADELASCDLTMQTIRHLIQGGEVHADPAS</sequence>
<dbReference type="EMBL" id="JABZFV010000057">
    <property type="protein sequence ID" value="MBF0934720.1"/>
    <property type="molecule type" value="Genomic_DNA"/>
</dbReference>
<gene>
    <name evidence="3" type="ORF">HXK00_03625</name>
</gene>
<dbReference type="GO" id="GO:0015969">
    <property type="term" value="P:guanosine tetraphosphate metabolic process"/>
    <property type="evidence" value="ECO:0007669"/>
    <property type="project" value="InterPro"/>
</dbReference>
<dbReference type="SMART" id="SM00954">
    <property type="entry name" value="RelA_SpoT"/>
    <property type="match status" value="1"/>
</dbReference>
<dbReference type="Gene3D" id="3.30.460.10">
    <property type="entry name" value="Beta Polymerase, domain 2"/>
    <property type="match status" value="1"/>
</dbReference>
<organism evidence="3 4">
    <name type="scientific">Abiotrophia defectiva</name>
    <name type="common">Streptococcus defectivus</name>
    <dbReference type="NCBI Taxonomy" id="46125"/>
    <lineage>
        <taxon>Bacteria</taxon>
        <taxon>Bacillati</taxon>
        <taxon>Bacillota</taxon>
        <taxon>Bacilli</taxon>
        <taxon>Lactobacillales</taxon>
        <taxon>Aerococcaceae</taxon>
        <taxon>Abiotrophia</taxon>
    </lineage>
</organism>
<feature type="domain" description="RelA/SpoT" evidence="2">
    <location>
        <begin position="46"/>
        <end position="173"/>
    </location>
</feature>
<evidence type="ECO:0000259" key="2">
    <source>
        <dbReference type="SMART" id="SM00954"/>
    </source>
</evidence>
<dbReference type="CDD" id="cd05399">
    <property type="entry name" value="NT_Rel-Spo_like"/>
    <property type="match status" value="1"/>
</dbReference>
<dbReference type="SUPFAM" id="SSF81301">
    <property type="entry name" value="Nucleotidyltransferase"/>
    <property type="match status" value="1"/>
</dbReference>
<dbReference type="Gene3D" id="1.10.287.860">
    <property type="entry name" value="Nucleotidyltransferase"/>
    <property type="match status" value="1"/>
</dbReference>
<dbReference type="InterPro" id="IPR052366">
    <property type="entry name" value="GTP_Pyrophosphokinase"/>
</dbReference>
<comment type="caution">
    <text evidence="3">The sequence shown here is derived from an EMBL/GenBank/DDBJ whole genome shotgun (WGS) entry which is preliminary data.</text>
</comment>
<evidence type="ECO:0000313" key="4">
    <source>
        <dbReference type="Proteomes" id="UP000757900"/>
    </source>
</evidence>